<dbReference type="PROSITE" id="PS52004">
    <property type="entry name" value="KS3_2"/>
    <property type="match status" value="1"/>
</dbReference>
<dbReference type="SMART" id="SM00822">
    <property type="entry name" value="PKS_KR"/>
    <property type="match status" value="1"/>
</dbReference>
<accession>A0A9W7SV32</accession>
<dbReference type="Pfam" id="PF00109">
    <property type="entry name" value="ketoacyl-synt"/>
    <property type="match status" value="1"/>
</dbReference>
<dbReference type="InterPro" id="IPR057326">
    <property type="entry name" value="KR_dom"/>
</dbReference>
<dbReference type="PROSITE" id="PS52019">
    <property type="entry name" value="PKS_MFAS_DH"/>
    <property type="match status" value="1"/>
</dbReference>
<feature type="active site" description="Proton acceptor; for dehydratase activity" evidence="6">
    <location>
        <position position="978"/>
    </location>
</feature>
<dbReference type="CDD" id="cd00833">
    <property type="entry name" value="PKS"/>
    <property type="match status" value="1"/>
</dbReference>
<evidence type="ECO:0000313" key="12">
    <source>
        <dbReference type="Proteomes" id="UP001138500"/>
    </source>
</evidence>
<dbReference type="InterPro" id="IPR020807">
    <property type="entry name" value="PKS_DH"/>
</dbReference>
<dbReference type="InterPro" id="IPR014031">
    <property type="entry name" value="Ketoacyl_synth_C"/>
</dbReference>
<dbReference type="Gene3D" id="3.40.50.150">
    <property type="entry name" value="Vaccinia Virus protein VP39"/>
    <property type="match status" value="1"/>
</dbReference>
<keyword evidence="2" id="KW-0597">Phosphoprotein</keyword>
<gene>
    <name evidence="11" type="ORF">Tdes44962_MAKER08834</name>
</gene>
<dbReference type="Gene3D" id="1.10.1200.10">
    <property type="entry name" value="ACP-like"/>
    <property type="match status" value="1"/>
</dbReference>
<dbReference type="Gene3D" id="3.10.129.110">
    <property type="entry name" value="Polyketide synthase dehydratase"/>
    <property type="match status" value="1"/>
</dbReference>
<dbReference type="InterPro" id="IPR029063">
    <property type="entry name" value="SAM-dependent_MTases_sf"/>
</dbReference>
<dbReference type="InterPro" id="IPR006162">
    <property type="entry name" value="Ppantetheine_attach_site"/>
</dbReference>
<evidence type="ECO:0000256" key="2">
    <source>
        <dbReference type="ARBA" id="ARBA00022553"/>
    </source>
</evidence>
<feature type="compositionally biased region" description="Basic and acidic residues" evidence="7">
    <location>
        <begin position="2553"/>
        <end position="2563"/>
    </location>
</feature>
<dbReference type="InterPro" id="IPR042104">
    <property type="entry name" value="PKS_dehydratase_sf"/>
</dbReference>
<dbReference type="SMART" id="SM00826">
    <property type="entry name" value="PKS_DH"/>
    <property type="match status" value="1"/>
</dbReference>
<keyword evidence="5" id="KW-0511">Multifunctional enzyme</keyword>
<feature type="compositionally biased region" description="Low complexity" evidence="7">
    <location>
        <begin position="2533"/>
        <end position="2551"/>
    </location>
</feature>
<keyword evidence="12" id="KW-1185">Reference proteome</keyword>
<dbReference type="InterPro" id="IPR056501">
    <property type="entry name" value="NAD-bd_HRPKS_sdrA"/>
</dbReference>
<feature type="region of interest" description="Disordered" evidence="7">
    <location>
        <begin position="2508"/>
        <end position="2574"/>
    </location>
</feature>
<keyword evidence="1" id="KW-0596">Phosphopantetheine</keyword>
<reference evidence="11 12" key="1">
    <citation type="journal article" date="2018" name="IMA Fungus">
        <title>IMA Genome-F 10: Nine draft genome sequences of Claviceps purpurea s.lat., including C. arundinis, C. humidiphila, and C. cf. spartinae, pseudomolecules for the pitch canker pathogen Fusarium circinatum, draft genome of Davidsoniella eucalypti, Grosmannia galeiformis, Quambalaria eucalypti, and Teratosphaeria destructans.</title>
        <authorList>
            <person name="Wingfield B.D."/>
            <person name="Liu M."/>
            <person name="Nguyen H.D."/>
            <person name="Lane F.A."/>
            <person name="Morgan S.W."/>
            <person name="De Vos L."/>
            <person name="Wilken P.M."/>
            <person name="Duong T.A."/>
            <person name="Aylward J."/>
            <person name="Coetzee M.P."/>
            <person name="Dadej K."/>
            <person name="De Beer Z.W."/>
            <person name="Findlay W."/>
            <person name="Havenga M."/>
            <person name="Kolarik M."/>
            <person name="Menzies J.G."/>
            <person name="Naidoo K."/>
            <person name="Pochopski O."/>
            <person name="Shoukouhi P."/>
            <person name="Santana Q.C."/>
            <person name="Seifert K.A."/>
            <person name="Soal N."/>
            <person name="Steenkamp E.T."/>
            <person name="Tatham C.T."/>
            <person name="van der Nest M.A."/>
            <person name="Wingfield M.J."/>
        </authorList>
    </citation>
    <scope>NUCLEOTIDE SEQUENCE [LARGE SCALE GENOMIC DNA]</scope>
    <source>
        <strain evidence="11">CMW44962</strain>
    </source>
</reference>
<dbReference type="InterPro" id="IPR009081">
    <property type="entry name" value="PP-bd_ACP"/>
</dbReference>
<evidence type="ECO:0000256" key="1">
    <source>
        <dbReference type="ARBA" id="ARBA00022450"/>
    </source>
</evidence>
<dbReference type="InterPro" id="IPR036736">
    <property type="entry name" value="ACP-like_sf"/>
</dbReference>
<evidence type="ECO:0000313" key="11">
    <source>
        <dbReference type="EMBL" id="KAH9832144.1"/>
    </source>
</evidence>
<dbReference type="CDD" id="cd02440">
    <property type="entry name" value="AdoMet_MTases"/>
    <property type="match status" value="1"/>
</dbReference>
<dbReference type="Pfam" id="PF00698">
    <property type="entry name" value="Acyl_transf_1"/>
    <property type="match status" value="1"/>
</dbReference>
<name>A0A9W7SV32_9PEZI</name>
<reference evidence="11 12" key="2">
    <citation type="journal article" date="2021" name="Curr. Genet.">
        <title>Genetic response to nitrogen starvation in the aggressive Eucalyptus foliar pathogen Teratosphaeria destructans.</title>
        <authorList>
            <person name="Havenga M."/>
            <person name="Wingfield B.D."/>
            <person name="Wingfield M.J."/>
            <person name="Dreyer L.L."/>
            <person name="Roets F."/>
            <person name="Aylward J."/>
        </authorList>
    </citation>
    <scope>NUCLEOTIDE SEQUENCE [LARGE SCALE GENOMIC DNA]</scope>
    <source>
        <strain evidence="11">CMW44962</strain>
    </source>
</reference>
<dbReference type="SMART" id="SM00827">
    <property type="entry name" value="PKS_AT"/>
    <property type="match status" value="1"/>
</dbReference>
<protein>
    <submittedName>
        <fullName evidence="11">Polyketide synthase pksF</fullName>
    </submittedName>
</protein>
<evidence type="ECO:0000256" key="5">
    <source>
        <dbReference type="ARBA" id="ARBA00023268"/>
    </source>
</evidence>
<dbReference type="Gene3D" id="3.40.47.10">
    <property type="match status" value="1"/>
</dbReference>
<evidence type="ECO:0000256" key="7">
    <source>
        <dbReference type="SAM" id="MobiDB-lite"/>
    </source>
</evidence>
<dbReference type="GO" id="GO:0032259">
    <property type="term" value="P:methylation"/>
    <property type="evidence" value="ECO:0007669"/>
    <property type="project" value="UniProtKB-KW"/>
</dbReference>
<evidence type="ECO:0000256" key="6">
    <source>
        <dbReference type="PROSITE-ProRule" id="PRU01363"/>
    </source>
</evidence>
<dbReference type="GO" id="GO:0030639">
    <property type="term" value="P:polyketide biosynthetic process"/>
    <property type="evidence" value="ECO:0007669"/>
    <property type="project" value="UniProtKB-ARBA"/>
</dbReference>
<comment type="caution">
    <text evidence="11">The sequence shown here is derived from an EMBL/GenBank/DDBJ whole genome shotgun (WGS) entry which is preliminary data.</text>
</comment>
<keyword evidence="4" id="KW-0808">Transferase</keyword>
<dbReference type="InterPro" id="IPR049552">
    <property type="entry name" value="PKS_DH_N"/>
</dbReference>
<sequence length="2918" mass="320666">MAQEPVAVVGSACRFAGQIDSPSKLWELVEHPKDLRRKIPKNRFDVDGFYHPDYSYHGHTNVKHAYTLEQDPAAFDAEFFNINALEARAMDPQHRMALETVYEAIEAAGMTIEGMYGSDTCVYAGVMTGDYEAILSRDLDMGPVYAAVGTSRAVLSNRVSYAFNWKGASVTIDTACSSSLVALHNALQTLRSGSSRTAVVLGTNLLLGPEAFIIESNVKMLSPDGRSRMWDKDANGYARGDGVAALVVKPLSAALEDNDHIEGIIRETGVNQDGSTAGLTMPSASSQRDLIRKTFAKAGLDASNPDDQPQYFEAHGTGTPAGDPVEAEAISSAFFGPETTQTVSSTMRKLYVGSIKTVLGHTEGTAGVAGVLKAMLAVQHSRIPPNLLLSELSPAVRPFYKHLQIVQTSTAWPELGPGQARRASINSFGFGGTNAHAIVESYQACSKPSQKILPLSPLTFSASSEKALRDNLAAYIDYLERHEDTDLGDLAYTLRRRSLFQYRVAVSTCSIADLRDKLRDILAGDDGRRRGAFIRTLPKAAGEKPSILGIFTGQGAQYAAMGAGIIRQSSMAKDLFQRLESYLWDLPEQDRPSWSLEAELLAETETSRLTESAIAQPLNTAVQILLVDLLSAAGVSFDAVVGHSSGEIAAAYAAGFLSARAAMYVAYYRGLSCQFARSPNGEIDGAMMAVGTTRADALDLCNDDIFVGRLYLAAVNSPTSVTISGDADAIQELGDFMKDEKKFYRRLQVDRAYHSPHMKPCAAFYANGMKRAGVMVKDPSPSQASCRWYSSVYDGKLVDPSFNLADEYWLQNLISPVMFESALSAAITSKRTTLDAALELGPHPALQGPATQTISEALKKPLPYYGTLDRKTEAVTAFSTALGFLWSHVGKSGINLQQFEQRATGLEESSWQLVKNLPHYQWNHEKLYWAESRRSRHLRTRTQSVHPLLGHITPESGPQNLRWRHILKPREMSWLSGHAVQSQIVFPAAGYVSSAIEASRALTSGDANIQMLELSDFVIHQALPFQDEDDGVEILVELTQIVRSNEKQHNVRAHFSYSAGLGATSGNTDMTLVADAQIHVTLGQPSPTLLPVREEELPHMIDVKPHRLYDDLARLEYNFSGAFRSLTNLRRKRGYARCVAQRCDTSGDCSELWVHPAELDAAFQAVNLAYSYPGDEQLQLLHLPTSISTVRINPSSLGIASDTKEPNATFNIDSTWNKADPLAPITGFSGNARLYFGDEERQHAGIQVDDILLKPVGSMTNERKIFHVMDYVPTKLDAARAAQNISATQLDKEFMQILSRVANFYAPRFVRDVPADSPARTTEGPLKHYLRYCEHLTNELKNGGNQHTRPEWIRDTEQDIMADIERFGEKTVESPDVQLSLFMGKLMPKAFRGEVDILEELRQSGLLEGIYKEGAGLRHAIELLTLMLTQLCDRHPHLRICEIGAGTGSATHTILNTIGSKFDHYTFTDVSGAFLDSAMESFAPWIDHMSFKTLNVETDPVEQGFQEGEFDVVVASQVLHVTRSLGETVRNIRRLLKPGGYLLIGECSAGGIMHYGGSFIFGALPQWWAGVHEGRVLSPFVAADTWDALLRQHGFGGIETMNPPHLDDTYGMLVMAAQAVDDRVEIIRDPLRSAEHLDVAEVLIIGGRTEPVVKVVDELQQILGRLGARVVTFKKLEDLNDCVDNDDAAVICLADLDEPLFKDMTSTRWLQFKRLFLGKKSVLWYTVERMKGETYSNMITGFGRSAQNEEADLRMQSVDLDDLSQLSAVSVAEVFVRFTNKSLIQGSMTELLYAHEREIVLDQQARELVPRIVQLTDANDRLQSKRQVVTRMVDVKEHPVAYAQNKSGRFLRQLTRYEKVRVAEEQHEVLELHVTHAILQAIRTPVGYRALVLGTAAVGRRYLALASAVSSVLNIPTDAVYEVNQDAGPAAELLSLTATRFIALAICQGLCAPQHVVVCGATDVQAKSIDLEAQSRGLKVTFVASECELVRPLNTVTSSWLQLPLYAGASDLKAALDSSSIACFVNFSCGENPIANTLGSLLPAHCRRETFETLCCNNPGAEDTSRSSSSVLRNLLSEASKFDASMQHDQAFESIIALNDIVTSTGNEADIHPLAVIDWTTTQPVPARIYRYDVSMMFKPDKTYWFCGLSGALGIALCDWMIGKGVKNMVISSRNPHVDQRWTADHRRNGVNIQILSCDVTDADAMQRVYKKIAQSLPPVTGVVSAAMVLRDVSVRNMEFGQLQEVVRPKVDGTLNLDRIFHDVDLDFFVVLSSANAIIGNPGQANYAAANMGMSAVATARRRRGLRASTAHIGAIIGVGYVTDSIERLEHAVETSRMIRLSEEDVQQLVVEAIEAGHMDSPTPKEIIMGIEEVSAGDIHIPRWWSDAKFSRMFLRARKGGEEADGRAADESVRDMLQTATTQQDVAAVVRQAFAGQMRKILYLKLSDDEILDTRASDLGLDSLIAVDIRAWVMKTFNVSIPVLQLMSAEARISDLVATTIKDLPHDLTPHIARDETKGDEKVASGDRDGDSPYHSGSSSGSTGVDSVMDSNGRPELDWDKEALPPQNLKLDTVAPRRRARPEVVLLTGATGLLGHHLLQTLVEQTQQTPLRKIIVIAVRRLGERLASGELPPPSEGRIEYYEGDLTSPSFRLTTSETLRIFNEVDAVIHNGADTSHMKYYAALREANVESTRRLVALCAPRKIPLHYISSAGMALASDQDPFPSIAANGTSDILTRDGSYGYACSKWVCERMLEQANAQYGLPVWIHRPSSIIRAGADAATDGAELDWVNTLIAFVHKIQAAPEIVHNQGSFDLVSAQTCCAGIVPDVLTDRPETSKGVTYRNLVGDAVIPMRRLDEIAFQKGFSEPYPKLSWEAWLAKATEAGLQPAVAALLQETCDDPNMRSWPRLLRAESSDDM</sequence>
<dbReference type="InterPro" id="IPR050091">
    <property type="entry name" value="PKS_NRPS_Biosynth_Enz"/>
</dbReference>
<feature type="region of interest" description="C-terminal hotdog fold" evidence="6">
    <location>
        <begin position="1100"/>
        <end position="1262"/>
    </location>
</feature>
<feature type="compositionally biased region" description="Basic and acidic residues" evidence="7">
    <location>
        <begin position="2508"/>
        <end position="2532"/>
    </location>
</feature>
<dbReference type="SUPFAM" id="SSF53335">
    <property type="entry name" value="S-adenosyl-L-methionine-dependent methyltransferases"/>
    <property type="match status" value="1"/>
</dbReference>
<feature type="domain" description="PKS/mFAS DH" evidence="10">
    <location>
        <begin position="946"/>
        <end position="1262"/>
    </location>
</feature>
<dbReference type="InterPro" id="IPR020841">
    <property type="entry name" value="PKS_Beta-ketoAc_synthase_dom"/>
</dbReference>
<keyword evidence="3" id="KW-0489">Methyltransferase</keyword>
<evidence type="ECO:0000259" key="10">
    <source>
        <dbReference type="PROSITE" id="PS52019"/>
    </source>
</evidence>
<dbReference type="GO" id="GO:0008168">
    <property type="term" value="F:methyltransferase activity"/>
    <property type="evidence" value="ECO:0007669"/>
    <property type="project" value="UniProtKB-KW"/>
</dbReference>
<feature type="region of interest" description="N-terminal hotdog fold" evidence="6">
    <location>
        <begin position="946"/>
        <end position="1085"/>
    </location>
</feature>
<dbReference type="OrthoDB" id="329835at2759"/>
<dbReference type="InterPro" id="IPR013217">
    <property type="entry name" value="Methyltransf_12"/>
</dbReference>
<dbReference type="SUPFAM" id="SSF52151">
    <property type="entry name" value="FabD/lysophospholipase-like"/>
    <property type="match status" value="1"/>
</dbReference>
<feature type="domain" description="Ketosynthase family 3 (KS3)" evidence="9">
    <location>
        <begin position="3"/>
        <end position="441"/>
    </location>
</feature>
<evidence type="ECO:0000259" key="8">
    <source>
        <dbReference type="PROSITE" id="PS50075"/>
    </source>
</evidence>
<dbReference type="InterPro" id="IPR013120">
    <property type="entry name" value="FAR_NAD-bd"/>
</dbReference>
<dbReference type="PROSITE" id="PS00012">
    <property type="entry name" value="PHOSPHOPANTETHEINE"/>
    <property type="match status" value="1"/>
</dbReference>
<dbReference type="Pfam" id="PF22621">
    <property type="entry name" value="CurL-like_PKS_C"/>
    <property type="match status" value="1"/>
</dbReference>
<organism evidence="11 12">
    <name type="scientific">Teratosphaeria destructans</name>
    <dbReference type="NCBI Taxonomy" id="418781"/>
    <lineage>
        <taxon>Eukaryota</taxon>
        <taxon>Fungi</taxon>
        <taxon>Dikarya</taxon>
        <taxon>Ascomycota</taxon>
        <taxon>Pezizomycotina</taxon>
        <taxon>Dothideomycetes</taxon>
        <taxon>Dothideomycetidae</taxon>
        <taxon>Mycosphaerellales</taxon>
        <taxon>Teratosphaeriaceae</taxon>
        <taxon>Teratosphaeria</taxon>
    </lineage>
</organism>
<feature type="domain" description="Carrier" evidence="8">
    <location>
        <begin position="2424"/>
        <end position="2504"/>
    </location>
</feature>
<evidence type="ECO:0000259" key="9">
    <source>
        <dbReference type="PROSITE" id="PS52004"/>
    </source>
</evidence>
<dbReference type="Pfam" id="PF23114">
    <property type="entry name" value="NAD-bd_HRPKS_sdrA"/>
    <property type="match status" value="1"/>
</dbReference>
<proteinExistence type="predicted"/>
<dbReference type="InterPro" id="IPR001227">
    <property type="entry name" value="Ac_transferase_dom_sf"/>
</dbReference>
<dbReference type="InterPro" id="IPR013968">
    <property type="entry name" value="PKS_KR"/>
</dbReference>
<dbReference type="InterPro" id="IPR016035">
    <property type="entry name" value="Acyl_Trfase/lysoPLipase"/>
</dbReference>
<evidence type="ECO:0000256" key="3">
    <source>
        <dbReference type="ARBA" id="ARBA00022603"/>
    </source>
</evidence>
<dbReference type="Proteomes" id="UP001138500">
    <property type="component" value="Unassembled WGS sequence"/>
</dbReference>
<dbReference type="Pfam" id="PF00550">
    <property type="entry name" value="PP-binding"/>
    <property type="match status" value="1"/>
</dbReference>
<dbReference type="InterPro" id="IPR049900">
    <property type="entry name" value="PKS_mFAS_DH"/>
</dbReference>
<dbReference type="Gene3D" id="3.40.366.10">
    <property type="entry name" value="Malonyl-Coenzyme A Acyl Carrier Protein, domain 2"/>
    <property type="match status" value="1"/>
</dbReference>
<dbReference type="EMBL" id="RIBY02001125">
    <property type="protein sequence ID" value="KAH9832144.1"/>
    <property type="molecule type" value="Genomic_DNA"/>
</dbReference>
<dbReference type="InterPro" id="IPR014043">
    <property type="entry name" value="Acyl_transferase_dom"/>
</dbReference>
<dbReference type="Pfam" id="PF08242">
    <property type="entry name" value="Methyltransf_12"/>
    <property type="match status" value="1"/>
</dbReference>
<dbReference type="SUPFAM" id="SSF55048">
    <property type="entry name" value="Probable ACP-binding domain of malonyl-CoA ACP transacylase"/>
    <property type="match status" value="1"/>
</dbReference>
<dbReference type="Pfam" id="PF02801">
    <property type="entry name" value="Ketoacyl-synt_C"/>
    <property type="match status" value="1"/>
</dbReference>
<dbReference type="InterPro" id="IPR016036">
    <property type="entry name" value="Malonyl_transacylase_ACP-bd"/>
</dbReference>
<feature type="active site" description="Proton donor; for dehydratase activity" evidence="6">
    <location>
        <position position="1160"/>
    </location>
</feature>
<dbReference type="SUPFAM" id="SSF47336">
    <property type="entry name" value="ACP-like"/>
    <property type="match status" value="1"/>
</dbReference>
<dbReference type="SUPFAM" id="SSF51735">
    <property type="entry name" value="NAD(P)-binding Rossmann-fold domains"/>
    <property type="match status" value="2"/>
</dbReference>
<dbReference type="Pfam" id="PF21089">
    <property type="entry name" value="PKS_DH_N"/>
    <property type="match status" value="1"/>
</dbReference>
<dbReference type="PANTHER" id="PTHR43775:SF20">
    <property type="entry name" value="HYBRID PKS-NRPS SYNTHETASE APDA"/>
    <property type="match status" value="1"/>
</dbReference>
<dbReference type="InterPro" id="IPR014030">
    <property type="entry name" value="Ketoacyl_synth_N"/>
</dbReference>
<evidence type="ECO:0000256" key="4">
    <source>
        <dbReference type="ARBA" id="ARBA00022679"/>
    </source>
</evidence>
<dbReference type="Pfam" id="PF07993">
    <property type="entry name" value="NAD_binding_4"/>
    <property type="match status" value="1"/>
</dbReference>
<dbReference type="SUPFAM" id="SSF53901">
    <property type="entry name" value="Thiolase-like"/>
    <property type="match status" value="1"/>
</dbReference>
<dbReference type="Gene3D" id="3.40.50.720">
    <property type="entry name" value="NAD(P)-binding Rossmann-like Domain"/>
    <property type="match status" value="2"/>
</dbReference>
<dbReference type="PROSITE" id="PS50075">
    <property type="entry name" value="CARRIER"/>
    <property type="match status" value="1"/>
</dbReference>
<dbReference type="GO" id="GO:0004312">
    <property type="term" value="F:fatty acid synthase activity"/>
    <property type="evidence" value="ECO:0007669"/>
    <property type="project" value="TreeGrafter"/>
</dbReference>
<dbReference type="InterPro" id="IPR049551">
    <property type="entry name" value="PKS_DH_C"/>
</dbReference>
<dbReference type="SMART" id="SM00825">
    <property type="entry name" value="PKS_KS"/>
    <property type="match status" value="1"/>
</dbReference>
<dbReference type="GO" id="GO:0006633">
    <property type="term" value="P:fatty acid biosynthetic process"/>
    <property type="evidence" value="ECO:0007669"/>
    <property type="project" value="TreeGrafter"/>
</dbReference>
<dbReference type="Pfam" id="PF08659">
    <property type="entry name" value="KR"/>
    <property type="match status" value="1"/>
</dbReference>
<dbReference type="Pfam" id="PF14765">
    <property type="entry name" value="PS-DH"/>
    <property type="match status" value="1"/>
</dbReference>
<dbReference type="InterPro" id="IPR016039">
    <property type="entry name" value="Thiolase-like"/>
</dbReference>
<dbReference type="InterPro" id="IPR036291">
    <property type="entry name" value="NAD(P)-bd_dom_sf"/>
</dbReference>
<dbReference type="PANTHER" id="PTHR43775">
    <property type="entry name" value="FATTY ACID SYNTHASE"/>
    <property type="match status" value="1"/>
</dbReference>